<organism evidence="3 4">
    <name type="scientific">Megaselia scalaris</name>
    <name type="common">Humpbacked fly</name>
    <name type="synonym">Phora scalaris</name>
    <dbReference type="NCBI Taxonomy" id="36166"/>
    <lineage>
        <taxon>Eukaryota</taxon>
        <taxon>Metazoa</taxon>
        <taxon>Ecdysozoa</taxon>
        <taxon>Arthropoda</taxon>
        <taxon>Hexapoda</taxon>
        <taxon>Insecta</taxon>
        <taxon>Pterygota</taxon>
        <taxon>Neoptera</taxon>
        <taxon>Endopterygota</taxon>
        <taxon>Diptera</taxon>
        <taxon>Brachycera</taxon>
        <taxon>Muscomorpha</taxon>
        <taxon>Platypezoidea</taxon>
        <taxon>Phoridae</taxon>
        <taxon>Megaseliini</taxon>
        <taxon>Megaselia</taxon>
    </lineage>
</organism>
<proteinExistence type="predicted"/>
<evidence type="ECO:0000313" key="3">
    <source>
        <dbReference type="EnsemblMetazoa" id="MESCA000067-PA"/>
    </source>
</evidence>
<keyword evidence="2" id="KW-0472">Membrane</keyword>
<dbReference type="AlphaFoldDB" id="T1GA24"/>
<evidence type="ECO:0000256" key="1">
    <source>
        <dbReference type="SAM" id="MobiDB-lite"/>
    </source>
</evidence>
<dbReference type="HOGENOM" id="CLU_2173842_0_0_1"/>
<accession>T1GA24</accession>
<keyword evidence="2" id="KW-0812">Transmembrane</keyword>
<reference evidence="3" key="2">
    <citation type="submission" date="2015-06" db="UniProtKB">
        <authorList>
            <consortium name="EnsemblMetazoa"/>
        </authorList>
    </citation>
    <scope>IDENTIFICATION</scope>
</reference>
<sequence>MTKSEIDRLDWSLVGPGLLILNQYFDCIFPEIWLLWFTLFWAAIDLYFYCQGVCYDICGHLKIDLFKIPYPPKPVQATNNKHGDQNGGSAATASNHQRKPVGNSSNNKRH</sequence>
<dbReference type="EnsemblMetazoa" id="MESCA000067-RA">
    <property type="protein sequence ID" value="MESCA000067-PA"/>
    <property type="gene ID" value="MESCA000067"/>
</dbReference>
<feature type="region of interest" description="Disordered" evidence="1">
    <location>
        <begin position="76"/>
        <end position="110"/>
    </location>
</feature>
<keyword evidence="2" id="KW-1133">Transmembrane helix</keyword>
<keyword evidence="4" id="KW-1185">Reference proteome</keyword>
<dbReference type="Proteomes" id="UP000015102">
    <property type="component" value="Unassembled WGS sequence"/>
</dbReference>
<dbReference type="STRING" id="36166.T1GA24"/>
<name>T1GA24_MEGSC</name>
<dbReference type="EMBL" id="CAQQ02098213">
    <property type="status" value="NOT_ANNOTATED_CDS"/>
    <property type="molecule type" value="Genomic_DNA"/>
</dbReference>
<evidence type="ECO:0000313" key="4">
    <source>
        <dbReference type="Proteomes" id="UP000015102"/>
    </source>
</evidence>
<protein>
    <submittedName>
        <fullName evidence="3">Uncharacterized protein</fullName>
    </submittedName>
</protein>
<reference evidence="4" key="1">
    <citation type="submission" date="2013-02" db="EMBL/GenBank/DDBJ databases">
        <authorList>
            <person name="Hughes D."/>
        </authorList>
    </citation>
    <scope>NUCLEOTIDE SEQUENCE</scope>
    <source>
        <strain>Durham</strain>
        <strain evidence="4">NC isolate 2 -- Noor lab</strain>
    </source>
</reference>
<evidence type="ECO:0000256" key="2">
    <source>
        <dbReference type="SAM" id="Phobius"/>
    </source>
</evidence>
<feature type="transmembrane region" description="Helical" evidence="2">
    <location>
        <begin position="32"/>
        <end position="49"/>
    </location>
</feature>